<accession>A0AAJ1THS0</accession>
<dbReference type="InterPro" id="IPR038705">
    <property type="entry name" value="YabP_sf"/>
</dbReference>
<name>A0AAJ1THS0_9BACL</name>
<dbReference type="AlphaFoldDB" id="A0AAJ1THS0"/>
<dbReference type="Proteomes" id="UP001238450">
    <property type="component" value="Unassembled WGS sequence"/>
</dbReference>
<keyword evidence="2" id="KW-1185">Reference proteome</keyword>
<sequence>MKKKWNSHMRDWASKWLDLPPDVASEVPRIEWIGNYRLRVENYKKIEELTEKSISLSTKLGSLEILGSRIVVKVIDPEVVIVEGEIEDVRYRSKK</sequence>
<comment type="caution">
    <text evidence="1">The sequence shown here is derived from an EMBL/GenBank/DDBJ whole genome shotgun (WGS) entry which is preliminary data.</text>
</comment>
<gene>
    <name evidence="1" type="ORF">J2Z48_000418</name>
</gene>
<evidence type="ECO:0000313" key="2">
    <source>
        <dbReference type="Proteomes" id="UP001238450"/>
    </source>
</evidence>
<proteinExistence type="predicted"/>
<dbReference type="Pfam" id="PF07873">
    <property type="entry name" value="YabP"/>
    <property type="match status" value="1"/>
</dbReference>
<protein>
    <submittedName>
        <fullName evidence="1">Sporulation protein YqfC</fullName>
    </submittedName>
</protein>
<organism evidence="1 2">
    <name type="scientific">Croceifilum oryzae</name>
    <dbReference type="NCBI Taxonomy" id="1553429"/>
    <lineage>
        <taxon>Bacteria</taxon>
        <taxon>Bacillati</taxon>
        <taxon>Bacillota</taxon>
        <taxon>Bacilli</taxon>
        <taxon>Bacillales</taxon>
        <taxon>Thermoactinomycetaceae</taxon>
        <taxon>Croceifilum</taxon>
    </lineage>
</organism>
<reference evidence="1 2" key="1">
    <citation type="submission" date="2023-07" db="EMBL/GenBank/DDBJ databases">
        <title>Genomic Encyclopedia of Type Strains, Phase IV (KMG-IV): sequencing the most valuable type-strain genomes for metagenomic binning, comparative biology and taxonomic classification.</title>
        <authorList>
            <person name="Goeker M."/>
        </authorList>
    </citation>
    <scope>NUCLEOTIDE SEQUENCE [LARGE SCALE GENOMIC DNA]</scope>
    <source>
        <strain evidence="1 2">DSM 46876</strain>
    </source>
</reference>
<dbReference type="Gene3D" id="2.60.40.2000">
    <property type="match status" value="1"/>
</dbReference>
<evidence type="ECO:0000313" key="1">
    <source>
        <dbReference type="EMBL" id="MDQ0416254.1"/>
    </source>
</evidence>
<dbReference type="InterPro" id="IPR022476">
    <property type="entry name" value="Spore_YabP/YqfC"/>
</dbReference>
<dbReference type="EMBL" id="JAUSUV010000002">
    <property type="protein sequence ID" value="MDQ0416254.1"/>
    <property type="molecule type" value="Genomic_DNA"/>
</dbReference>
<dbReference type="RefSeq" id="WP_307250549.1">
    <property type="nucleotide sequence ID" value="NZ_JAUSUV010000002.1"/>
</dbReference>